<dbReference type="SUPFAM" id="SSF81901">
    <property type="entry name" value="HCP-like"/>
    <property type="match status" value="1"/>
</dbReference>
<dbReference type="GeneID" id="89589122"/>
<dbReference type="InterPro" id="IPR019734">
    <property type="entry name" value="TPR_rpt"/>
</dbReference>
<organism evidence="4 5">
    <name type="scientific">Carnobacterium divergens DSM 20623</name>
    <dbReference type="NCBI Taxonomy" id="1449336"/>
    <lineage>
        <taxon>Bacteria</taxon>
        <taxon>Bacillati</taxon>
        <taxon>Bacillota</taxon>
        <taxon>Bacilli</taxon>
        <taxon>Lactobacillales</taxon>
        <taxon>Carnobacteriaceae</taxon>
        <taxon>Carnobacterium</taxon>
    </lineage>
</organism>
<evidence type="ECO:0000313" key="4">
    <source>
        <dbReference type="EMBL" id="KRN54548.1"/>
    </source>
</evidence>
<name>A0A0R2HXA8_CARDV</name>
<dbReference type="Pfam" id="PF14559">
    <property type="entry name" value="TPR_19"/>
    <property type="match status" value="1"/>
</dbReference>
<feature type="repeat" description="TPR" evidence="3">
    <location>
        <begin position="68"/>
        <end position="101"/>
    </location>
</feature>
<reference evidence="4 5" key="1">
    <citation type="journal article" date="2015" name="Genome Announc.">
        <title>Expanding the biotechnology potential of lactobacilli through comparative genomics of 213 strains and associated genera.</title>
        <authorList>
            <person name="Sun Z."/>
            <person name="Harris H.M."/>
            <person name="McCann A."/>
            <person name="Guo C."/>
            <person name="Argimon S."/>
            <person name="Zhang W."/>
            <person name="Yang X."/>
            <person name="Jeffery I.B."/>
            <person name="Cooney J.C."/>
            <person name="Kagawa T.F."/>
            <person name="Liu W."/>
            <person name="Song Y."/>
            <person name="Salvetti E."/>
            <person name="Wrobel A."/>
            <person name="Rasinkangas P."/>
            <person name="Parkhill J."/>
            <person name="Rea M.C."/>
            <person name="O'Sullivan O."/>
            <person name="Ritari J."/>
            <person name="Douillard F.P."/>
            <person name="Paul Ross R."/>
            <person name="Yang R."/>
            <person name="Briner A.E."/>
            <person name="Felis G.E."/>
            <person name="de Vos W.M."/>
            <person name="Barrangou R."/>
            <person name="Klaenhammer T.R."/>
            <person name="Caufield P.W."/>
            <person name="Cui Y."/>
            <person name="Zhang H."/>
            <person name="O'Toole P.W."/>
        </authorList>
    </citation>
    <scope>NUCLEOTIDE SEQUENCE [LARGE SCALE GENOMIC DNA]</scope>
    <source>
        <strain evidence="4 5">DSM 20623</strain>
    </source>
</reference>
<dbReference type="InterPro" id="IPR011990">
    <property type="entry name" value="TPR-like_helical_dom_sf"/>
</dbReference>
<keyword evidence="5" id="KW-1185">Reference proteome</keyword>
<keyword evidence="1" id="KW-0677">Repeat</keyword>
<dbReference type="InterPro" id="IPR051685">
    <property type="entry name" value="Ycf3/AcsC/BcsC/TPR_MFPF"/>
</dbReference>
<dbReference type="PATRIC" id="fig|1449336.4.peg.2169"/>
<dbReference type="RefSeq" id="WP_034569204.1">
    <property type="nucleotide sequence ID" value="NZ_JQBS01000035.1"/>
</dbReference>
<accession>A0A0R2HXA8</accession>
<dbReference type="Proteomes" id="UP000051658">
    <property type="component" value="Unassembled WGS sequence"/>
</dbReference>
<dbReference type="PROSITE" id="PS50005">
    <property type="entry name" value="TPR"/>
    <property type="match status" value="1"/>
</dbReference>
<evidence type="ECO:0000256" key="1">
    <source>
        <dbReference type="ARBA" id="ARBA00022737"/>
    </source>
</evidence>
<evidence type="ECO:0000256" key="2">
    <source>
        <dbReference type="ARBA" id="ARBA00022803"/>
    </source>
</evidence>
<keyword evidence="2 3" id="KW-0802">TPR repeat</keyword>
<protein>
    <submittedName>
        <fullName evidence="4">Uncharacterized protein</fullName>
    </submittedName>
</protein>
<dbReference type="eggNOG" id="COG0457">
    <property type="taxonomic scope" value="Bacteria"/>
</dbReference>
<gene>
    <name evidence="4" type="ORF">IV74_GL002132</name>
</gene>
<dbReference type="PANTHER" id="PTHR44943">
    <property type="entry name" value="CELLULOSE SYNTHASE OPERON PROTEIN C"/>
    <property type="match status" value="1"/>
</dbReference>
<dbReference type="PANTHER" id="PTHR44943:SF8">
    <property type="entry name" value="TPR REPEAT-CONTAINING PROTEIN MJ0263"/>
    <property type="match status" value="1"/>
</dbReference>
<evidence type="ECO:0000256" key="3">
    <source>
        <dbReference type="PROSITE-ProRule" id="PRU00339"/>
    </source>
</evidence>
<evidence type="ECO:0000313" key="5">
    <source>
        <dbReference type="Proteomes" id="UP000051658"/>
    </source>
</evidence>
<dbReference type="Pfam" id="PF13432">
    <property type="entry name" value="TPR_16"/>
    <property type="match status" value="1"/>
</dbReference>
<sequence>MDRNQKAFQLWEQGQPTEAIELLFKEIDTHPENMDSYYNLATMLMLAQKYEDAKAVLTLANEKKANQSNILYAFGNLYYQTADYSQSIYYFSQVFKQSETVKKDAAIMLGQSYLALEQPKKALVYLLTAFQLDETDSELALLLGNAFLQTEAFKEAYTYYDLTSKLNQENNEAWFKKGLMGMVLGNEKETIEADFQKSQELNPGYYQQNLTKLEEIEAFLQANRQE</sequence>
<dbReference type="AlphaFoldDB" id="A0A0R2HXA8"/>
<comment type="caution">
    <text evidence="4">The sequence shown here is derived from an EMBL/GenBank/DDBJ whole genome shotgun (WGS) entry which is preliminary data.</text>
</comment>
<dbReference type="SMART" id="SM00028">
    <property type="entry name" value="TPR"/>
    <property type="match status" value="5"/>
</dbReference>
<dbReference type="EMBL" id="JQBS01000035">
    <property type="protein sequence ID" value="KRN54548.1"/>
    <property type="molecule type" value="Genomic_DNA"/>
</dbReference>
<dbReference type="Gene3D" id="1.25.40.10">
    <property type="entry name" value="Tetratricopeptide repeat domain"/>
    <property type="match status" value="2"/>
</dbReference>
<proteinExistence type="predicted"/>